<gene>
    <name evidence="2" type="ORF">Glove_482g72</name>
</gene>
<dbReference type="AlphaFoldDB" id="A0A397GKW7"/>
<dbReference type="Pfam" id="PF14953">
    <property type="entry name" value="DUF4504"/>
    <property type="match status" value="1"/>
</dbReference>
<dbReference type="InterPro" id="IPR027850">
    <property type="entry name" value="DUF4504"/>
</dbReference>
<feature type="region of interest" description="Disordered" evidence="1">
    <location>
        <begin position="118"/>
        <end position="146"/>
    </location>
</feature>
<comment type="caution">
    <text evidence="2">The sequence shown here is derived from an EMBL/GenBank/DDBJ whole genome shotgun (WGS) entry which is preliminary data.</text>
</comment>
<name>A0A397GKW7_9GLOM</name>
<dbReference type="PANTHER" id="PTHR31366">
    <property type="entry name" value="UPF0739 PROTEIN C1ORF74"/>
    <property type="match status" value="1"/>
</dbReference>
<dbReference type="Proteomes" id="UP000266861">
    <property type="component" value="Unassembled WGS sequence"/>
</dbReference>
<sequence>MNPPYHSSRISLDILLKHIKNSIILVFKINHKNKNRRKIMNLVDDITVVALGIRVSHLVDTIFLTIDETQQLIDEFHKNSELSHLFALQFSDTHTFICNKYLFITKLEELDLYLYNNDDDDDDDKGDDEDDKGVEDDDDKKVNDDDDDDGFNNLLFVNVSWKENGIPELMNPPSSFKELLKTLKSQVNSQVNSSPIDNNNNNNNNIKNPNSINSITYFPQTPSCIITFTGWILEYSMIYVIDYNYINSIENINSVEDMNYENFKNCLGNQDLKLVQVFLSSNKSNTKIQRHMLLSFSFPTNLKPRRRNGSGRRGKRIATISIELLSTKKLIDNLKSKFNDRLKNQDIWNKEIEIEISDVCLPIIAL</sequence>
<dbReference type="EMBL" id="PQFF01000421">
    <property type="protein sequence ID" value="RHZ51187.1"/>
    <property type="molecule type" value="Genomic_DNA"/>
</dbReference>
<evidence type="ECO:0000313" key="3">
    <source>
        <dbReference type="Proteomes" id="UP000266861"/>
    </source>
</evidence>
<proteinExistence type="predicted"/>
<protein>
    <submittedName>
        <fullName evidence="2">Uncharacterized protein</fullName>
    </submittedName>
</protein>
<reference evidence="2 3" key="1">
    <citation type="submission" date="2018-08" db="EMBL/GenBank/DDBJ databases">
        <title>Genome and evolution of the arbuscular mycorrhizal fungus Diversispora epigaea (formerly Glomus versiforme) and its bacterial endosymbionts.</title>
        <authorList>
            <person name="Sun X."/>
            <person name="Fei Z."/>
            <person name="Harrison M."/>
        </authorList>
    </citation>
    <scope>NUCLEOTIDE SEQUENCE [LARGE SCALE GENOMIC DNA]</scope>
    <source>
        <strain evidence="2 3">IT104</strain>
    </source>
</reference>
<accession>A0A397GKW7</accession>
<evidence type="ECO:0000313" key="2">
    <source>
        <dbReference type="EMBL" id="RHZ51187.1"/>
    </source>
</evidence>
<dbReference type="OrthoDB" id="2395010at2759"/>
<dbReference type="PANTHER" id="PTHR31366:SF2">
    <property type="entry name" value="UPF0739 PROTEIN C1ORF74"/>
    <property type="match status" value="1"/>
</dbReference>
<evidence type="ECO:0000256" key="1">
    <source>
        <dbReference type="SAM" id="MobiDB-lite"/>
    </source>
</evidence>
<keyword evidence="3" id="KW-1185">Reference proteome</keyword>
<organism evidence="2 3">
    <name type="scientific">Diversispora epigaea</name>
    <dbReference type="NCBI Taxonomy" id="1348612"/>
    <lineage>
        <taxon>Eukaryota</taxon>
        <taxon>Fungi</taxon>
        <taxon>Fungi incertae sedis</taxon>
        <taxon>Mucoromycota</taxon>
        <taxon>Glomeromycotina</taxon>
        <taxon>Glomeromycetes</taxon>
        <taxon>Diversisporales</taxon>
        <taxon>Diversisporaceae</taxon>
        <taxon>Diversispora</taxon>
    </lineage>
</organism>